<dbReference type="KEGG" id="mass:CR152_28740"/>
<evidence type="ECO:0000259" key="1">
    <source>
        <dbReference type="Pfam" id="PF07883"/>
    </source>
</evidence>
<dbReference type="OrthoDB" id="9794183at2"/>
<dbReference type="RefSeq" id="WP_099880740.1">
    <property type="nucleotide sequence ID" value="NZ_CP024608.1"/>
</dbReference>
<dbReference type="Pfam" id="PF07883">
    <property type="entry name" value="Cupin_2"/>
    <property type="match status" value="1"/>
</dbReference>
<dbReference type="InterPro" id="IPR013096">
    <property type="entry name" value="Cupin_2"/>
</dbReference>
<evidence type="ECO:0000313" key="2">
    <source>
        <dbReference type="EMBL" id="ATQ78051.1"/>
    </source>
</evidence>
<evidence type="ECO:0000313" key="3">
    <source>
        <dbReference type="Proteomes" id="UP000229897"/>
    </source>
</evidence>
<gene>
    <name evidence="2" type="ORF">CR152_28740</name>
</gene>
<feature type="domain" description="Cupin type-2" evidence="1">
    <location>
        <begin position="41"/>
        <end position="98"/>
    </location>
</feature>
<keyword evidence="3" id="KW-1185">Reference proteome</keyword>
<dbReference type="AlphaFoldDB" id="A0A2D2DSU0"/>
<dbReference type="Gene3D" id="2.60.120.10">
    <property type="entry name" value="Jelly Rolls"/>
    <property type="match status" value="1"/>
</dbReference>
<accession>A0A2D2DSU0</accession>
<name>A0A2D2DSU0_9BURK</name>
<protein>
    <submittedName>
        <fullName evidence="2">Cupin</fullName>
    </submittedName>
</protein>
<dbReference type="EMBL" id="CP024608">
    <property type="protein sequence ID" value="ATQ78051.1"/>
    <property type="molecule type" value="Genomic_DNA"/>
</dbReference>
<proteinExistence type="predicted"/>
<sequence length="108" mass="11516">MPLCDLTSLAKALPRAWQSTILGRVGPARVKLLRMDEMAYGEEVHDYNEALLVISGRMMLEVAGQPVTVEAGHLYLVEAGVAHTVLAGSHGSLVIIDVAPEPLTACLP</sequence>
<dbReference type="SUPFAM" id="SSF51182">
    <property type="entry name" value="RmlC-like cupins"/>
    <property type="match status" value="1"/>
</dbReference>
<dbReference type="InterPro" id="IPR011051">
    <property type="entry name" value="RmlC_Cupin_sf"/>
</dbReference>
<dbReference type="Proteomes" id="UP000229897">
    <property type="component" value="Chromosome"/>
</dbReference>
<dbReference type="InterPro" id="IPR014710">
    <property type="entry name" value="RmlC-like_jellyroll"/>
</dbReference>
<reference evidence="2" key="1">
    <citation type="submission" date="2017-10" db="EMBL/GenBank/DDBJ databases">
        <title>Massilia psychrophilum sp. nov., a novel purple-pigmented bacterium isolated from Tianshan glacier, Xinjiang Municipality, China.</title>
        <authorList>
            <person name="Wang H."/>
        </authorList>
    </citation>
    <scope>NUCLEOTIDE SEQUENCE [LARGE SCALE GENOMIC DNA]</scope>
    <source>
        <strain evidence="2">B2</strain>
    </source>
</reference>
<organism evidence="2 3">
    <name type="scientific">Massilia violaceinigra</name>
    <dbReference type="NCBI Taxonomy" id="2045208"/>
    <lineage>
        <taxon>Bacteria</taxon>
        <taxon>Pseudomonadati</taxon>
        <taxon>Pseudomonadota</taxon>
        <taxon>Betaproteobacteria</taxon>
        <taxon>Burkholderiales</taxon>
        <taxon>Oxalobacteraceae</taxon>
        <taxon>Telluria group</taxon>
        <taxon>Massilia</taxon>
    </lineage>
</organism>